<dbReference type="InterPro" id="IPR025736">
    <property type="entry name" value="PucR_C-HTH_dom"/>
</dbReference>
<protein>
    <recommendedName>
        <fullName evidence="1">PucR C-terminal helix-turn-helix domain-containing protein</fullName>
    </recommendedName>
</protein>
<accession>U2RKL4</accession>
<dbReference type="PANTHER" id="PTHR33744">
    <property type="entry name" value="CARBOHYDRATE DIACID REGULATOR"/>
    <property type="match status" value="1"/>
</dbReference>
<dbReference type="EMBL" id="AWVQ01000717">
    <property type="protein sequence ID" value="ERK69416.1"/>
    <property type="molecule type" value="Genomic_DNA"/>
</dbReference>
<dbReference type="HOGENOM" id="CLU_2020081_0_0_11"/>
<dbReference type="Proteomes" id="UP000016605">
    <property type="component" value="Unassembled WGS sequence"/>
</dbReference>
<reference evidence="2 3" key="1">
    <citation type="submission" date="2013-08" db="EMBL/GenBank/DDBJ databases">
        <authorList>
            <person name="Weinstock G."/>
            <person name="Sodergren E."/>
            <person name="Wylie T."/>
            <person name="Fulton L."/>
            <person name="Fulton R."/>
            <person name="Fronick C."/>
            <person name="O'Laughlin M."/>
            <person name="Godfrey J."/>
            <person name="Miner T."/>
            <person name="Herter B."/>
            <person name="Appelbaum E."/>
            <person name="Cordes M."/>
            <person name="Lek S."/>
            <person name="Wollam A."/>
            <person name="Pepin K.H."/>
            <person name="Palsikar V.B."/>
            <person name="Mitreva M."/>
            <person name="Wilson R.K."/>
        </authorList>
    </citation>
    <scope>NUCLEOTIDE SEQUENCE [LARGE SCALE GENOMIC DNA]</scope>
    <source>
        <strain evidence="2 3">ATCC 14665</strain>
    </source>
</reference>
<dbReference type="Pfam" id="PF13556">
    <property type="entry name" value="HTH_30"/>
    <property type="match status" value="1"/>
</dbReference>
<dbReference type="AlphaFoldDB" id="U2RKL4"/>
<dbReference type="PATRIC" id="fig|1358026.3.peg.3492"/>
<evidence type="ECO:0000313" key="3">
    <source>
        <dbReference type="Proteomes" id="UP000016605"/>
    </source>
</evidence>
<gene>
    <name evidence="2" type="ORF">N136_04267</name>
</gene>
<dbReference type="Gene3D" id="1.10.10.2840">
    <property type="entry name" value="PucR C-terminal helix-turn-helix domain"/>
    <property type="match status" value="1"/>
</dbReference>
<dbReference type="PANTHER" id="PTHR33744:SF1">
    <property type="entry name" value="DNA-BINDING TRANSCRIPTIONAL ACTIVATOR ADER"/>
    <property type="match status" value="1"/>
</dbReference>
<organism evidence="2 3">
    <name type="scientific">Leifsonia aquatica ATCC 14665</name>
    <dbReference type="NCBI Taxonomy" id="1358026"/>
    <lineage>
        <taxon>Bacteria</taxon>
        <taxon>Bacillati</taxon>
        <taxon>Actinomycetota</taxon>
        <taxon>Actinomycetes</taxon>
        <taxon>Micrococcales</taxon>
        <taxon>Microbacteriaceae</taxon>
        <taxon>Leifsonia</taxon>
    </lineage>
</organism>
<dbReference type="InterPro" id="IPR051448">
    <property type="entry name" value="CdaR-like_regulators"/>
</dbReference>
<proteinExistence type="predicted"/>
<sequence length="123" mass="13418">GQLLARADPRRSQGVTVLRAEHRPLLRLVTTLGADPRMQEHSELMLRPLIDYDLASGGDLLEVLRAYAAHPGNRTKAAAASHLSRSVFYQRIALIEELLGMDLDDGETLSALHAALLARSARG</sequence>
<evidence type="ECO:0000259" key="1">
    <source>
        <dbReference type="Pfam" id="PF13556"/>
    </source>
</evidence>
<feature type="non-terminal residue" evidence="2">
    <location>
        <position position="1"/>
    </location>
</feature>
<comment type="caution">
    <text evidence="2">The sequence shown here is derived from an EMBL/GenBank/DDBJ whole genome shotgun (WGS) entry which is preliminary data.</text>
</comment>
<dbReference type="InterPro" id="IPR042070">
    <property type="entry name" value="PucR_C-HTH_sf"/>
</dbReference>
<name>U2RKL4_LEIAQ</name>
<dbReference type="RefSeq" id="WP_021765019.1">
    <property type="nucleotide sequence ID" value="NZ_KI272635.1"/>
</dbReference>
<feature type="domain" description="PucR C-terminal helix-turn-helix" evidence="1">
    <location>
        <begin position="60"/>
        <end position="118"/>
    </location>
</feature>
<evidence type="ECO:0000313" key="2">
    <source>
        <dbReference type="EMBL" id="ERK69416.1"/>
    </source>
</evidence>